<name>A0A7J8T0E9_GOSDV</name>
<dbReference type="EMBL" id="JABFAC010000013">
    <property type="protein sequence ID" value="MBA0631693.1"/>
    <property type="molecule type" value="Genomic_DNA"/>
</dbReference>
<gene>
    <name evidence="1" type="ORF">Godav_000543</name>
</gene>
<sequence>QIASTAVCPVCQLDIESGAHAFWDCGVTRIINSSNVCILVLLTTWALWHAQNKFYHEGVRQMSNEIVIFILSYMQELEALGVCCSVDLAGSDISWDPPCSYCKE</sequence>
<comment type="caution">
    <text evidence="1">The sequence shown here is derived from an EMBL/GenBank/DDBJ whole genome shotgun (WGS) entry which is preliminary data.</text>
</comment>
<dbReference type="AlphaFoldDB" id="A0A7J8T0E9"/>
<evidence type="ECO:0000313" key="1">
    <source>
        <dbReference type="EMBL" id="MBA0631693.1"/>
    </source>
</evidence>
<evidence type="ECO:0008006" key="3">
    <source>
        <dbReference type="Google" id="ProtNLM"/>
    </source>
</evidence>
<protein>
    <recommendedName>
        <fullName evidence="3">Reverse transcriptase zinc-binding domain-containing protein</fullName>
    </recommendedName>
</protein>
<accession>A0A7J8T0E9</accession>
<evidence type="ECO:0000313" key="2">
    <source>
        <dbReference type="Proteomes" id="UP000593561"/>
    </source>
</evidence>
<keyword evidence="2" id="KW-1185">Reference proteome</keyword>
<dbReference type="Proteomes" id="UP000593561">
    <property type="component" value="Unassembled WGS sequence"/>
</dbReference>
<feature type="non-terminal residue" evidence="1">
    <location>
        <position position="104"/>
    </location>
</feature>
<proteinExistence type="predicted"/>
<reference evidence="1 2" key="1">
    <citation type="journal article" date="2019" name="Genome Biol. Evol.">
        <title>Insights into the evolution of the New World diploid cottons (Gossypium, subgenus Houzingenia) based on genome sequencing.</title>
        <authorList>
            <person name="Grover C.E."/>
            <person name="Arick M.A. 2nd"/>
            <person name="Thrash A."/>
            <person name="Conover J.L."/>
            <person name="Sanders W.S."/>
            <person name="Peterson D.G."/>
            <person name="Frelichowski J.E."/>
            <person name="Scheffler J.A."/>
            <person name="Scheffler B.E."/>
            <person name="Wendel J.F."/>
        </authorList>
    </citation>
    <scope>NUCLEOTIDE SEQUENCE [LARGE SCALE GENOMIC DNA]</scope>
    <source>
        <strain evidence="1">27</strain>
        <tissue evidence="1">Leaf</tissue>
    </source>
</reference>
<organism evidence="1 2">
    <name type="scientific">Gossypium davidsonii</name>
    <name type="common">Davidson's cotton</name>
    <name type="synonym">Gossypium klotzschianum subsp. davidsonii</name>
    <dbReference type="NCBI Taxonomy" id="34287"/>
    <lineage>
        <taxon>Eukaryota</taxon>
        <taxon>Viridiplantae</taxon>
        <taxon>Streptophyta</taxon>
        <taxon>Embryophyta</taxon>
        <taxon>Tracheophyta</taxon>
        <taxon>Spermatophyta</taxon>
        <taxon>Magnoliopsida</taxon>
        <taxon>eudicotyledons</taxon>
        <taxon>Gunneridae</taxon>
        <taxon>Pentapetalae</taxon>
        <taxon>rosids</taxon>
        <taxon>malvids</taxon>
        <taxon>Malvales</taxon>
        <taxon>Malvaceae</taxon>
        <taxon>Malvoideae</taxon>
        <taxon>Gossypium</taxon>
    </lineage>
</organism>